<dbReference type="EMBL" id="GBXM01061905">
    <property type="protein sequence ID" value="JAH46672.1"/>
    <property type="molecule type" value="Transcribed_RNA"/>
</dbReference>
<reference evidence="1" key="2">
    <citation type="journal article" date="2015" name="Fish Shellfish Immunol.">
        <title>Early steps in the European eel (Anguilla anguilla)-Vibrio vulnificus interaction in the gills: Role of the RtxA13 toxin.</title>
        <authorList>
            <person name="Callol A."/>
            <person name="Pajuelo D."/>
            <person name="Ebbesson L."/>
            <person name="Teles M."/>
            <person name="MacKenzie S."/>
            <person name="Amaro C."/>
        </authorList>
    </citation>
    <scope>NUCLEOTIDE SEQUENCE</scope>
</reference>
<organism evidence="1">
    <name type="scientific">Anguilla anguilla</name>
    <name type="common">European freshwater eel</name>
    <name type="synonym">Muraena anguilla</name>
    <dbReference type="NCBI Taxonomy" id="7936"/>
    <lineage>
        <taxon>Eukaryota</taxon>
        <taxon>Metazoa</taxon>
        <taxon>Chordata</taxon>
        <taxon>Craniata</taxon>
        <taxon>Vertebrata</taxon>
        <taxon>Euteleostomi</taxon>
        <taxon>Actinopterygii</taxon>
        <taxon>Neopterygii</taxon>
        <taxon>Teleostei</taxon>
        <taxon>Anguilliformes</taxon>
        <taxon>Anguillidae</taxon>
        <taxon>Anguilla</taxon>
    </lineage>
</organism>
<proteinExistence type="predicted"/>
<dbReference type="AlphaFoldDB" id="A0A0E9SZH5"/>
<reference evidence="1" key="1">
    <citation type="submission" date="2014-11" db="EMBL/GenBank/DDBJ databases">
        <authorList>
            <person name="Amaro Gonzalez C."/>
        </authorList>
    </citation>
    <scope>NUCLEOTIDE SEQUENCE</scope>
</reference>
<accession>A0A0E9SZH5</accession>
<evidence type="ECO:0000313" key="1">
    <source>
        <dbReference type="EMBL" id="JAH46672.1"/>
    </source>
</evidence>
<sequence>MHLSFRNKKHFTFLSQRAVMKAPRAKSTG</sequence>
<name>A0A0E9SZH5_ANGAN</name>
<protein>
    <submittedName>
        <fullName evidence="1">Uncharacterized protein</fullName>
    </submittedName>
</protein>